<dbReference type="SUPFAM" id="SSF51110">
    <property type="entry name" value="alpha-D-mannose-specific plant lectins"/>
    <property type="match status" value="1"/>
</dbReference>
<evidence type="ECO:0000256" key="6">
    <source>
        <dbReference type="SAM" id="MobiDB-lite"/>
    </source>
</evidence>
<keyword evidence="3" id="KW-0675">Receptor</keyword>
<proteinExistence type="predicted"/>
<keyword evidence="9" id="KW-1185">Reference proteome</keyword>
<dbReference type="Proteomes" id="UP000479710">
    <property type="component" value="Unassembled WGS sequence"/>
</dbReference>
<feature type="region of interest" description="Disordered" evidence="6">
    <location>
        <begin position="200"/>
        <end position="221"/>
    </location>
</feature>
<feature type="region of interest" description="Disordered" evidence="6">
    <location>
        <begin position="239"/>
        <end position="272"/>
    </location>
</feature>
<evidence type="ECO:0000256" key="4">
    <source>
        <dbReference type="ARBA" id="ARBA00047899"/>
    </source>
</evidence>
<evidence type="ECO:0000313" key="9">
    <source>
        <dbReference type="Proteomes" id="UP000479710"/>
    </source>
</evidence>
<dbReference type="EMBL" id="SPHZ02000008">
    <property type="protein sequence ID" value="KAF0902507.1"/>
    <property type="molecule type" value="Genomic_DNA"/>
</dbReference>
<comment type="caution">
    <text evidence="8">The sequence shown here is derived from an EMBL/GenBank/DDBJ whole genome shotgun (WGS) entry which is preliminary data.</text>
</comment>
<evidence type="ECO:0000256" key="3">
    <source>
        <dbReference type="ARBA" id="ARBA00023170"/>
    </source>
</evidence>
<comment type="catalytic activity">
    <reaction evidence="5">
        <text>L-seryl-[protein] + ATP = O-phospho-L-seryl-[protein] + ADP + H(+)</text>
        <dbReference type="Rhea" id="RHEA:17989"/>
        <dbReference type="Rhea" id="RHEA-COMP:9863"/>
        <dbReference type="Rhea" id="RHEA-COMP:11604"/>
        <dbReference type="ChEBI" id="CHEBI:15378"/>
        <dbReference type="ChEBI" id="CHEBI:29999"/>
        <dbReference type="ChEBI" id="CHEBI:30616"/>
        <dbReference type="ChEBI" id="CHEBI:83421"/>
        <dbReference type="ChEBI" id="CHEBI:456216"/>
        <dbReference type="EC" id="2.7.11.1"/>
    </reaction>
</comment>
<dbReference type="OrthoDB" id="643280at2759"/>
<dbReference type="Gene3D" id="2.90.10.10">
    <property type="entry name" value="Bulb-type lectin domain"/>
    <property type="match status" value="1"/>
</dbReference>
<comment type="catalytic activity">
    <reaction evidence="4">
        <text>L-threonyl-[protein] + ATP = O-phospho-L-threonyl-[protein] + ADP + H(+)</text>
        <dbReference type="Rhea" id="RHEA:46608"/>
        <dbReference type="Rhea" id="RHEA-COMP:11060"/>
        <dbReference type="Rhea" id="RHEA-COMP:11605"/>
        <dbReference type="ChEBI" id="CHEBI:15378"/>
        <dbReference type="ChEBI" id="CHEBI:30013"/>
        <dbReference type="ChEBI" id="CHEBI:30616"/>
        <dbReference type="ChEBI" id="CHEBI:61977"/>
        <dbReference type="ChEBI" id="CHEBI:456216"/>
        <dbReference type="EC" id="2.7.11.1"/>
    </reaction>
</comment>
<sequence length="272" mass="29627">MVLFDHSRPAIWSTNISKIASSSTVGVILDSGNLVLAAASNTSIVLWQSFDHFGNTWLPGGKLGRNKLAGMSTRLVAWKARNDPAPGVFSLELDPNGTSQYLLDWNSTRQYWTSGNWTGRIFNAKKLDDRSKPMIFVGYEPMSKAYRAYDPVARQVHVSRDIIFDEVAQWKWEDEQHAGADTDFVVEYTSVAQPGVVTSTHLEGRSGATSTPVRTSLAALSSPPIAPSPFTPVVAHNDKSPAIFVSPPPDAEESLDADADDAPLRRALDAGQ</sequence>
<dbReference type="PANTHER" id="PTHR32444:SF183">
    <property type="entry name" value="APPLE DOMAIN-CONTAINING PROTEIN"/>
    <property type="match status" value="1"/>
</dbReference>
<dbReference type="GO" id="GO:0016020">
    <property type="term" value="C:membrane"/>
    <property type="evidence" value="ECO:0007669"/>
    <property type="project" value="UniProtKB-SubCell"/>
</dbReference>
<accession>A0A6G1CQY6</accession>
<dbReference type="Pfam" id="PF01453">
    <property type="entry name" value="B_lectin"/>
    <property type="match status" value="1"/>
</dbReference>
<dbReference type="GO" id="GO:0004674">
    <property type="term" value="F:protein serine/threonine kinase activity"/>
    <property type="evidence" value="ECO:0007669"/>
    <property type="project" value="UniProtKB-EC"/>
</dbReference>
<feature type="domain" description="Bulb-type lectin" evidence="7">
    <location>
        <begin position="1"/>
        <end position="49"/>
    </location>
</feature>
<comment type="subcellular location">
    <subcellularLocation>
        <location evidence="1">Membrane</location>
        <topology evidence="1">Single-pass type I membrane protein</topology>
    </subcellularLocation>
</comment>
<dbReference type="InterPro" id="IPR001480">
    <property type="entry name" value="Bulb-type_lectin_dom"/>
</dbReference>
<evidence type="ECO:0000256" key="2">
    <source>
        <dbReference type="ARBA" id="ARBA00012513"/>
    </source>
</evidence>
<dbReference type="AlphaFoldDB" id="A0A6G1CQY6"/>
<evidence type="ECO:0000256" key="1">
    <source>
        <dbReference type="ARBA" id="ARBA00004479"/>
    </source>
</evidence>
<reference evidence="8 9" key="1">
    <citation type="submission" date="2019-11" db="EMBL/GenBank/DDBJ databases">
        <title>Whole genome sequence of Oryza granulata.</title>
        <authorList>
            <person name="Li W."/>
        </authorList>
    </citation>
    <scope>NUCLEOTIDE SEQUENCE [LARGE SCALE GENOMIC DNA]</scope>
    <source>
        <strain evidence="9">cv. Menghai</strain>
        <tissue evidence="8">Leaf</tissue>
    </source>
</reference>
<feature type="compositionally biased region" description="Basic and acidic residues" evidence="6">
    <location>
        <begin position="262"/>
        <end position="272"/>
    </location>
</feature>
<dbReference type="PANTHER" id="PTHR32444">
    <property type="entry name" value="BULB-TYPE LECTIN DOMAIN-CONTAINING PROTEIN"/>
    <property type="match status" value="1"/>
</dbReference>
<feature type="compositionally biased region" description="Polar residues" evidence="6">
    <location>
        <begin position="200"/>
        <end position="214"/>
    </location>
</feature>
<evidence type="ECO:0000256" key="5">
    <source>
        <dbReference type="ARBA" id="ARBA00048679"/>
    </source>
</evidence>
<name>A0A6G1CQY6_9ORYZ</name>
<dbReference type="InterPro" id="IPR057670">
    <property type="entry name" value="SH3_retrovirus"/>
</dbReference>
<gene>
    <name evidence="8" type="ORF">E2562_017906</name>
</gene>
<dbReference type="InterPro" id="IPR036426">
    <property type="entry name" value="Bulb-type_lectin_dom_sf"/>
</dbReference>
<feature type="compositionally biased region" description="Acidic residues" evidence="6">
    <location>
        <begin position="250"/>
        <end position="261"/>
    </location>
</feature>
<dbReference type="Pfam" id="PF25597">
    <property type="entry name" value="SH3_retrovirus"/>
    <property type="match status" value="1"/>
</dbReference>
<evidence type="ECO:0000259" key="7">
    <source>
        <dbReference type="PROSITE" id="PS50927"/>
    </source>
</evidence>
<dbReference type="PROSITE" id="PS50927">
    <property type="entry name" value="BULB_LECTIN"/>
    <property type="match status" value="1"/>
</dbReference>
<protein>
    <recommendedName>
        <fullName evidence="2">non-specific serine/threonine protein kinase</fullName>
        <ecNumber evidence="2">2.7.11.1</ecNumber>
    </recommendedName>
</protein>
<dbReference type="GO" id="GO:0051707">
    <property type="term" value="P:response to other organism"/>
    <property type="evidence" value="ECO:0007669"/>
    <property type="project" value="UniProtKB-ARBA"/>
</dbReference>
<dbReference type="EC" id="2.7.11.1" evidence="2"/>
<organism evidence="8 9">
    <name type="scientific">Oryza meyeriana var. granulata</name>
    <dbReference type="NCBI Taxonomy" id="110450"/>
    <lineage>
        <taxon>Eukaryota</taxon>
        <taxon>Viridiplantae</taxon>
        <taxon>Streptophyta</taxon>
        <taxon>Embryophyta</taxon>
        <taxon>Tracheophyta</taxon>
        <taxon>Spermatophyta</taxon>
        <taxon>Magnoliopsida</taxon>
        <taxon>Liliopsida</taxon>
        <taxon>Poales</taxon>
        <taxon>Poaceae</taxon>
        <taxon>BOP clade</taxon>
        <taxon>Oryzoideae</taxon>
        <taxon>Oryzeae</taxon>
        <taxon>Oryzinae</taxon>
        <taxon>Oryza</taxon>
        <taxon>Oryza meyeriana</taxon>
    </lineage>
</organism>
<evidence type="ECO:0000313" key="8">
    <source>
        <dbReference type="EMBL" id="KAF0902507.1"/>
    </source>
</evidence>